<protein>
    <submittedName>
        <fullName evidence="2">Uncharacterized protein</fullName>
    </submittedName>
</protein>
<name>A0A9D1DJM9_9FIRM</name>
<evidence type="ECO:0000313" key="3">
    <source>
        <dbReference type="Proteomes" id="UP000824238"/>
    </source>
</evidence>
<gene>
    <name evidence="2" type="ORF">IAD36_00205</name>
</gene>
<sequence length="134" mass="15126">MLRPPKGVDAPHFEPPMLPVKGTDKRAWLNWDGERAHISGIDDYVLNHRRRMKPCTSFDKLSRDSGENEEFGSPEQNLRHFSRDAAEALSEMSAEYPEAKALAAEYARDIAQPGLEDIVRLIDPYSYIGQPGSK</sequence>
<reference evidence="2" key="1">
    <citation type="submission" date="2020-10" db="EMBL/GenBank/DDBJ databases">
        <authorList>
            <person name="Gilroy R."/>
        </authorList>
    </citation>
    <scope>NUCLEOTIDE SEQUENCE</scope>
    <source>
        <strain evidence="2">ChiGjej3B3-7149</strain>
    </source>
</reference>
<evidence type="ECO:0000256" key="1">
    <source>
        <dbReference type="SAM" id="MobiDB-lite"/>
    </source>
</evidence>
<dbReference type="EMBL" id="DVHH01000004">
    <property type="protein sequence ID" value="HIR54015.1"/>
    <property type="molecule type" value="Genomic_DNA"/>
</dbReference>
<organism evidence="2 3">
    <name type="scientific">Candidatus Scatomorpha intestinigallinarum</name>
    <dbReference type="NCBI Taxonomy" id="2840923"/>
    <lineage>
        <taxon>Bacteria</taxon>
        <taxon>Bacillati</taxon>
        <taxon>Bacillota</taxon>
        <taxon>Clostridia</taxon>
        <taxon>Eubacteriales</taxon>
        <taxon>Candidatus Scatomorpha</taxon>
    </lineage>
</organism>
<proteinExistence type="predicted"/>
<dbReference type="AlphaFoldDB" id="A0A9D1DJM9"/>
<reference evidence="2" key="2">
    <citation type="journal article" date="2021" name="PeerJ">
        <title>Extensive microbial diversity within the chicken gut microbiome revealed by metagenomics and culture.</title>
        <authorList>
            <person name="Gilroy R."/>
            <person name="Ravi A."/>
            <person name="Getino M."/>
            <person name="Pursley I."/>
            <person name="Horton D.L."/>
            <person name="Alikhan N.F."/>
            <person name="Baker D."/>
            <person name="Gharbi K."/>
            <person name="Hall N."/>
            <person name="Watson M."/>
            <person name="Adriaenssens E.M."/>
            <person name="Foster-Nyarko E."/>
            <person name="Jarju S."/>
            <person name="Secka A."/>
            <person name="Antonio M."/>
            <person name="Oren A."/>
            <person name="Chaudhuri R.R."/>
            <person name="La Ragione R."/>
            <person name="Hildebrand F."/>
            <person name="Pallen M.J."/>
        </authorList>
    </citation>
    <scope>NUCLEOTIDE SEQUENCE</scope>
    <source>
        <strain evidence="2">ChiGjej3B3-7149</strain>
    </source>
</reference>
<accession>A0A9D1DJM9</accession>
<evidence type="ECO:0000313" key="2">
    <source>
        <dbReference type="EMBL" id="HIR54015.1"/>
    </source>
</evidence>
<feature type="region of interest" description="Disordered" evidence="1">
    <location>
        <begin position="57"/>
        <end position="79"/>
    </location>
</feature>
<dbReference type="Gene3D" id="3.40.50.1820">
    <property type="entry name" value="alpha/beta hydrolase"/>
    <property type="match status" value="1"/>
</dbReference>
<dbReference type="InterPro" id="IPR029058">
    <property type="entry name" value="AB_hydrolase_fold"/>
</dbReference>
<comment type="caution">
    <text evidence="2">The sequence shown here is derived from an EMBL/GenBank/DDBJ whole genome shotgun (WGS) entry which is preliminary data.</text>
</comment>
<dbReference type="Proteomes" id="UP000824238">
    <property type="component" value="Unassembled WGS sequence"/>
</dbReference>